<evidence type="ECO:0000313" key="6">
    <source>
        <dbReference type="EMBL" id="OQR88315.1"/>
    </source>
</evidence>
<keyword evidence="1 4" id="KW-0732">Signal</keyword>
<dbReference type="Proteomes" id="UP000243579">
    <property type="component" value="Unassembled WGS sequence"/>
</dbReference>
<dbReference type="AlphaFoldDB" id="A0A1V9YRC2"/>
<dbReference type="PANTHER" id="PTHR31836">
    <property type="match status" value="1"/>
</dbReference>
<dbReference type="STRING" id="1202772.A0A1V9YRC2"/>
<comment type="caution">
    <text evidence="6">The sequence shown here is derived from an EMBL/GenBank/DDBJ whole genome shotgun (WGS) entry which is preliminary data.</text>
</comment>
<dbReference type="EMBL" id="JNBR01001385">
    <property type="protein sequence ID" value="OQR88315.1"/>
    <property type="molecule type" value="Genomic_DNA"/>
</dbReference>
<feature type="signal peptide" evidence="4">
    <location>
        <begin position="1"/>
        <end position="16"/>
    </location>
</feature>
<dbReference type="GO" id="GO:0030247">
    <property type="term" value="F:polysaccharide binding"/>
    <property type="evidence" value="ECO:0007669"/>
    <property type="project" value="InterPro"/>
</dbReference>
<evidence type="ECO:0000259" key="5">
    <source>
        <dbReference type="PROSITE" id="PS50842"/>
    </source>
</evidence>
<dbReference type="SUPFAM" id="SSF49384">
    <property type="entry name" value="Carbohydrate-binding domain"/>
    <property type="match status" value="1"/>
</dbReference>
<dbReference type="OrthoDB" id="406505at2759"/>
<evidence type="ECO:0000256" key="1">
    <source>
        <dbReference type="ARBA" id="ARBA00022729"/>
    </source>
</evidence>
<reference evidence="6 7" key="1">
    <citation type="journal article" date="2014" name="Genome Biol. Evol.">
        <title>The secreted proteins of Achlya hypogyna and Thraustotheca clavata identify the ancestral oomycete secretome and reveal gene acquisitions by horizontal gene transfer.</title>
        <authorList>
            <person name="Misner I."/>
            <person name="Blouin N."/>
            <person name="Leonard G."/>
            <person name="Richards T.A."/>
            <person name="Lane C.E."/>
        </authorList>
    </citation>
    <scope>NUCLEOTIDE SEQUENCE [LARGE SCALE GENOMIC DNA]</scope>
    <source>
        <strain evidence="6 7">ATCC 48635</strain>
    </source>
</reference>
<feature type="transmembrane region" description="Helical" evidence="3">
    <location>
        <begin position="478"/>
        <end position="500"/>
    </location>
</feature>
<keyword evidence="3" id="KW-0472">Membrane</keyword>
<accession>A0A1V9YRC2</accession>
<dbReference type="SUPFAM" id="SSF50685">
    <property type="entry name" value="Barwin-like endoglucanases"/>
    <property type="match status" value="1"/>
</dbReference>
<evidence type="ECO:0000256" key="3">
    <source>
        <dbReference type="SAM" id="Phobius"/>
    </source>
</evidence>
<evidence type="ECO:0000256" key="4">
    <source>
        <dbReference type="SAM" id="SignalP"/>
    </source>
</evidence>
<dbReference type="InterPro" id="IPR036749">
    <property type="entry name" value="Expansin_CBD_sf"/>
</dbReference>
<dbReference type="InterPro" id="IPR007112">
    <property type="entry name" value="Expansin/allergen_DPBB_dom"/>
</dbReference>
<dbReference type="PANTHER" id="PTHR31836:SF21">
    <property type="entry name" value="EXPANSIN-LIKE PROTEIN 7"/>
    <property type="match status" value="1"/>
</dbReference>
<dbReference type="InterPro" id="IPR036908">
    <property type="entry name" value="RlpA-like_sf"/>
</dbReference>
<dbReference type="InterPro" id="IPR051477">
    <property type="entry name" value="Expansin_CellWall"/>
</dbReference>
<feature type="chain" id="PRO_5010719830" evidence="4">
    <location>
        <begin position="17"/>
        <end position="529"/>
    </location>
</feature>
<dbReference type="GO" id="GO:0005975">
    <property type="term" value="P:carbohydrate metabolic process"/>
    <property type="evidence" value="ECO:0007669"/>
    <property type="project" value="InterPro"/>
</dbReference>
<dbReference type="Gene3D" id="2.60.40.760">
    <property type="entry name" value="Expansin, cellulose-binding-like domain"/>
    <property type="match status" value="1"/>
</dbReference>
<keyword evidence="7" id="KW-1185">Reference proteome</keyword>
<dbReference type="SUPFAM" id="SSF49590">
    <property type="entry name" value="PHL pollen allergen"/>
    <property type="match status" value="1"/>
</dbReference>
<evidence type="ECO:0000313" key="7">
    <source>
        <dbReference type="Proteomes" id="UP000243579"/>
    </source>
</evidence>
<proteinExistence type="predicted"/>
<dbReference type="Gene3D" id="2.60.40.290">
    <property type="match status" value="1"/>
</dbReference>
<dbReference type="InterPro" id="IPR001919">
    <property type="entry name" value="CBD2"/>
</dbReference>
<keyword evidence="3" id="KW-0812">Transmembrane</keyword>
<dbReference type="InterPro" id="IPR012291">
    <property type="entry name" value="CBM2_carb-bd_dom_sf"/>
</dbReference>
<dbReference type="InterPro" id="IPR049818">
    <property type="entry name" value="Expansin_EXLX1-like"/>
</dbReference>
<keyword evidence="3" id="KW-1133">Transmembrane helix</keyword>
<organism evidence="6 7">
    <name type="scientific">Achlya hypogyna</name>
    <name type="common">Oomycete</name>
    <name type="synonym">Protoachlya hypogyna</name>
    <dbReference type="NCBI Taxonomy" id="1202772"/>
    <lineage>
        <taxon>Eukaryota</taxon>
        <taxon>Sar</taxon>
        <taxon>Stramenopiles</taxon>
        <taxon>Oomycota</taxon>
        <taxon>Saprolegniomycetes</taxon>
        <taxon>Saprolegniales</taxon>
        <taxon>Achlyaceae</taxon>
        <taxon>Achlya</taxon>
    </lineage>
</organism>
<dbReference type="GO" id="GO:0004553">
    <property type="term" value="F:hydrolase activity, hydrolyzing O-glycosyl compounds"/>
    <property type="evidence" value="ECO:0007669"/>
    <property type="project" value="InterPro"/>
</dbReference>
<dbReference type="InterPro" id="IPR008965">
    <property type="entry name" value="CBM2/CBM3_carb-bd_dom_sf"/>
</dbReference>
<dbReference type="CDD" id="cd22271">
    <property type="entry name" value="DPBB_EXP_N-like"/>
    <property type="match status" value="1"/>
</dbReference>
<sequence>MRRWLLFALAIATVRATTFTGDGTAYSTDWTGGNCGFKALWGARPSAGQTYFAAINNAQWDDKMNCGRCARVECTSPACTGAPVVVLITNRCPECLHGSLDFSNQAFLALTGHEPSRLPIAWEFVECPTNFVDGPVEYYVDAGSNNFWVGIQPQNFRQQIVSIEIKSSSEGTWRPLASPRANGITTLLFLGKFETAFPDGPFEVRSTSDDGQVLLDSFPSLTVGATLYGKQQFSSVGAAGTTAIDTTVPATTTASTTPKANSPSDSPSTAPATSPATTTFPVPTTAVVPATTVSLPTPVASVPAASSANRAPATIPCAGLDYELKVWPGGYAVHIYLDDELSNWRIDVSGSNLAAVSKSWNCVSQWTSSTSSWTLTNESYNARLPRGATTVGILGSTPDTTANATVASVVVTAGDLRCVIPRIGTPIPVPSTGEAVVPVSVGASTTAPATKAASAQGATPVDVLEQPRSDAATFSNPGIIFGLVVAVVATVVAIAAVVYAKIRRRTDKRGAILTPTHFSMATPVNVATL</sequence>
<feature type="region of interest" description="Disordered" evidence="2">
    <location>
        <begin position="251"/>
        <end position="281"/>
    </location>
</feature>
<dbReference type="Pfam" id="PF03330">
    <property type="entry name" value="DPBB_1"/>
    <property type="match status" value="1"/>
</dbReference>
<evidence type="ECO:0000256" key="2">
    <source>
        <dbReference type="SAM" id="MobiDB-lite"/>
    </source>
</evidence>
<dbReference type="PROSITE" id="PS50842">
    <property type="entry name" value="EXPANSIN_EG45"/>
    <property type="match status" value="1"/>
</dbReference>
<dbReference type="NCBIfam" id="NF041144">
    <property type="entry name" value="expansin_EXLX1"/>
    <property type="match status" value="1"/>
</dbReference>
<protein>
    <submittedName>
        <fullName evidence="6">Carbohydrate-binding protein</fullName>
    </submittedName>
</protein>
<name>A0A1V9YRC2_ACHHY</name>
<dbReference type="Gene3D" id="2.40.40.10">
    <property type="entry name" value="RlpA-like domain"/>
    <property type="match status" value="1"/>
</dbReference>
<dbReference type="SMART" id="SM00637">
    <property type="entry name" value="CBD_II"/>
    <property type="match status" value="1"/>
</dbReference>
<feature type="domain" description="Expansin-like EG45" evidence="5">
    <location>
        <begin position="32"/>
        <end position="127"/>
    </location>
</feature>
<dbReference type="InterPro" id="IPR009009">
    <property type="entry name" value="RlpA-like_DPBB"/>
</dbReference>
<gene>
    <name evidence="6" type="ORF">ACHHYP_06890</name>
</gene>